<keyword evidence="3" id="KW-0812">Transmembrane</keyword>
<dbReference type="InterPro" id="IPR039532">
    <property type="entry name" value="TetR_C_Firmicutes"/>
</dbReference>
<keyword evidence="1 2" id="KW-0238">DNA-binding</keyword>
<dbReference type="GO" id="GO:0016301">
    <property type="term" value="F:kinase activity"/>
    <property type="evidence" value="ECO:0007669"/>
    <property type="project" value="UniProtKB-KW"/>
</dbReference>
<comment type="caution">
    <text evidence="5">The sequence shown here is derived from an EMBL/GenBank/DDBJ whole genome shotgun (WGS) entry which is preliminary data.</text>
</comment>
<feature type="transmembrane region" description="Helical" evidence="3">
    <location>
        <begin position="129"/>
        <end position="149"/>
    </location>
</feature>
<organism evidence="5 6">
    <name type="scientific">Blautia parvula</name>
    <dbReference type="NCBI Taxonomy" id="2877527"/>
    <lineage>
        <taxon>Bacteria</taxon>
        <taxon>Bacillati</taxon>
        <taxon>Bacillota</taxon>
        <taxon>Clostridia</taxon>
        <taxon>Lachnospirales</taxon>
        <taxon>Lachnospiraceae</taxon>
        <taxon>Blautia</taxon>
    </lineage>
</organism>
<protein>
    <submittedName>
        <fullName evidence="5">Dihydroxyacetone kinase transcriptional activator DhaS</fullName>
    </submittedName>
</protein>
<keyword evidence="3" id="KW-1133">Transmembrane helix</keyword>
<keyword evidence="5" id="KW-0808">Transferase</keyword>
<gene>
    <name evidence="5" type="primary">dhaS</name>
    <name evidence="5" type="ORF">K340107D12_58070</name>
</gene>
<dbReference type="EMBL" id="BAABZQ010000001">
    <property type="protein sequence ID" value="GAA6502991.1"/>
    <property type="molecule type" value="Genomic_DNA"/>
</dbReference>
<dbReference type="SUPFAM" id="SSF46689">
    <property type="entry name" value="Homeodomain-like"/>
    <property type="match status" value="1"/>
</dbReference>
<reference evidence="5 6" key="1">
    <citation type="submission" date="2024-04" db="EMBL/GenBank/DDBJ databases">
        <title>Defined microbial consortia suppress multidrug-resistant proinflammatory Enterobacteriaceae via ecological control.</title>
        <authorList>
            <person name="Furuichi M."/>
            <person name="Kawaguchi T."/>
            <person name="Pust M."/>
            <person name="Yasuma K."/>
            <person name="Plichta D."/>
            <person name="Hasegawa N."/>
            <person name="Ohya T."/>
            <person name="Bhattarai S."/>
            <person name="Sasajima S."/>
            <person name="Aoto Y."/>
            <person name="Tuganbaev T."/>
            <person name="Yaginuma M."/>
            <person name="Ueda M."/>
            <person name="Okahashi N."/>
            <person name="Amafuji K."/>
            <person name="Kiridooshi Y."/>
            <person name="Sugita K."/>
            <person name="Strazar M."/>
            <person name="Skelly A."/>
            <person name="Suda W."/>
            <person name="Hattori M."/>
            <person name="Nakamoto N."/>
            <person name="Caballero S."/>
            <person name="Norman J."/>
            <person name="Olle B."/>
            <person name="Tanoue T."/>
            <person name="Arita M."/>
            <person name="Bucci V."/>
            <person name="Atarashi K."/>
            <person name="Xavier R."/>
            <person name="Honda K."/>
        </authorList>
    </citation>
    <scope>NUCLEOTIDE SEQUENCE [LARGE SCALE GENOMIC DNA]</scope>
    <source>
        <strain evidence="6">k34-0107-D12</strain>
    </source>
</reference>
<evidence type="ECO:0000256" key="3">
    <source>
        <dbReference type="SAM" id="Phobius"/>
    </source>
</evidence>
<dbReference type="InterPro" id="IPR009057">
    <property type="entry name" value="Homeodomain-like_sf"/>
</dbReference>
<accession>A0ABQ0C2H1</accession>
<dbReference type="InterPro" id="IPR001647">
    <property type="entry name" value="HTH_TetR"/>
</dbReference>
<dbReference type="Proteomes" id="UP001600941">
    <property type="component" value="Unassembled WGS sequence"/>
</dbReference>
<feature type="DNA-binding region" description="H-T-H motif" evidence="2">
    <location>
        <begin position="28"/>
        <end position="47"/>
    </location>
</feature>
<feature type="domain" description="HTH tetR-type" evidence="4">
    <location>
        <begin position="5"/>
        <end position="65"/>
    </location>
</feature>
<dbReference type="InterPro" id="IPR050624">
    <property type="entry name" value="HTH-type_Tx_Regulator"/>
</dbReference>
<proteinExistence type="predicted"/>
<dbReference type="Pfam" id="PF14278">
    <property type="entry name" value="TetR_C_8"/>
    <property type="match status" value="1"/>
</dbReference>
<dbReference type="Gene3D" id="1.10.357.10">
    <property type="entry name" value="Tetracycline Repressor, domain 2"/>
    <property type="match status" value="1"/>
</dbReference>
<dbReference type="PANTHER" id="PTHR43479:SF7">
    <property type="entry name" value="TETR-FAMILY TRANSCRIPTIONAL REGULATOR"/>
    <property type="match status" value="1"/>
</dbReference>
<dbReference type="PANTHER" id="PTHR43479">
    <property type="entry name" value="ACREF/ENVCD OPERON REPRESSOR-RELATED"/>
    <property type="match status" value="1"/>
</dbReference>
<evidence type="ECO:0000313" key="5">
    <source>
        <dbReference type="EMBL" id="GAA6502991.1"/>
    </source>
</evidence>
<evidence type="ECO:0000256" key="1">
    <source>
        <dbReference type="ARBA" id="ARBA00023125"/>
    </source>
</evidence>
<dbReference type="PROSITE" id="PS50977">
    <property type="entry name" value="HTH_TETR_2"/>
    <property type="match status" value="1"/>
</dbReference>
<keyword evidence="5" id="KW-0418">Kinase</keyword>
<evidence type="ECO:0000259" key="4">
    <source>
        <dbReference type="PROSITE" id="PS50977"/>
    </source>
</evidence>
<dbReference type="Pfam" id="PF00440">
    <property type="entry name" value="TetR_N"/>
    <property type="match status" value="1"/>
</dbReference>
<dbReference type="RefSeq" id="WP_033142696.1">
    <property type="nucleotide sequence ID" value="NZ_AP031413.1"/>
</dbReference>
<evidence type="ECO:0000313" key="6">
    <source>
        <dbReference type="Proteomes" id="UP001600941"/>
    </source>
</evidence>
<sequence length="181" mass="21974">MSESYITKNALAASMKKLMEERDFSKVTVADICEGCGMNRKSFYYHFKDKYELVNWIFYEEFLKNMDVSRYKTSRDILEDLCKYFYRERTFYENALMVEGQNSFREYLFESMLPVIKTQTKDLFRDREYNLFFVYFFYEAFLAAIISWLRDGEKIPPDEFLRQLHAILITLAENFIEESRE</sequence>
<keyword evidence="3" id="KW-0472">Membrane</keyword>
<name>A0ABQ0C2H1_9FIRM</name>
<evidence type="ECO:0000256" key="2">
    <source>
        <dbReference type="PROSITE-ProRule" id="PRU00335"/>
    </source>
</evidence>
<keyword evidence="6" id="KW-1185">Reference proteome</keyword>